<accession>K0S0K5</accession>
<feature type="region of interest" description="Disordered" evidence="1">
    <location>
        <begin position="122"/>
        <end position="147"/>
    </location>
</feature>
<gene>
    <name evidence="2" type="ORF">THAOC_28293</name>
</gene>
<dbReference type="Proteomes" id="UP000266841">
    <property type="component" value="Unassembled WGS sequence"/>
</dbReference>
<dbReference type="InterPro" id="IPR019370">
    <property type="entry name" value="E2F-assoc_phosphoprotein"/>
</dbReference>
<proteinExistence type="predicted"/>
<organism evidence="2 3">
    <name type="scientific">Thalassiosira oceanica</name>
    <name type="common">Marine diatom</name>
    <dbReference type="NCBI Taxonomy" id="159749"/>
    <lineage>
        <taxon>Eukaryota</taxon>
        <taxon>Sar</taxon>
        <taxon>Stramenopiles</taxon>
        <taxon>Ochrophyta</taxon>
        <taxon>Bacillariophyta</taxon>
        <taxon>Coscinodiscophyceae</taxon>
        <taxon>Thalassiosirophycidae</taxon>
        <taxon>Thalassiosirales</taxon>
        <taxon>Thalassiosiraceae</taxon>
        <taxon>Thalassiosira</taxon>
    </lineage>
</organism>
<protein>
    <recommendedName>
        <fullName evidence="4">E2F-associated phosphoprotein</fullName>
    </recommendedName>
</protein>
<evidence type="ECO:0000313" key="2">
    <source>
        <dbReference type="EMBL" id="EJK52427.1"/>
    </source>
</evidence>
<feature type="compositionally biased region" description="Basic and acidic residues" evidence="1">
    <location>
        <begin position="215"/>
        <end position="229"/>
    </location>
</feature>
<dbReference type="eggNOG" id="KOG3395">
    <property type="taxonomic scope" value="Eukaryota"/>
</dbReference>
<dbReference type="PANTHER" id="PTHR15967">
    <property type="entry name" value="E2F-ASSOCIATED PHOSPHOPROTEIN"/>
    <property type="match status" value="1"/>
</dbReference>
<dbReference type="AlphaFoldDB" id="K0S0K5"/>
<keyword evidence="3" id="KW-1185">Reference proteome</keyword>
<evidence type="ECO:0000256" key="1">
    <source>
        <dbReference type="SAM" id="MobiDB-lite"/>
    </source>
</evidence>
<dbReference type="EMBL" id="AGNL01039877">
    <property type="protein sequence ID" value="EJK52427.1"/>
    <property type="molecule type" value="Genomic_DNA"/>
</dbReference>
<sequence length="301" mass="33491">MDVDEDDDNDLPGDVPPAISTAVVSEHSSCDESSLMESHQRGRRRKVRNAAEMTLDIPPSITEAACNSSEDEQSVGSVMTEGSTGTGGKLLYNDRLDDEDEAYVYKHMRSGLEEEVFLEKHKQEKNQAEARASSSIMKDESDMETASVSTNPQLEKALMLKPRTSDAVLSCPRCFNIVCMDCQQHESYANQFRAMFVMNIGVDWGKRMYFDEASGRLRPSPKADSEQGDRSAPQMEFGGQGEREGGGPIQVPHDNVKEANSDEVNGREQYYSVHCGYCQHDLAALDMKDEIYHFYGCIPSS</sequence>
<evidence type="ECO:0008006" key="4">
    <source>
        <dbReference type="Google" id="ProtNLM"/>
    </source>
</evidence>
<dbReference type="GO" id="GO:0005634">
    <property type="term" value="C:nucleus"/>
    <property type="evidence" value="ECO:0007669"/>
    <property type="project" value="TreeGrafter"/>
</dbReference>
<evidence type="ECO:0000313" key="3">
    <source>
        <dbReference type="Proteomes" id="UP000266841"/>
    </source>
</evidence>
<dbReference type="OrthoDB" id="122464at2759"/>
<feature type="region of interest" description="Disordered" evidence="1">
    <location>
        <begin position="1"/>
        <end position="55"/>
    </location>
</feature>
<comment type="caution">
    <text evidence="2">The sequence shown here is derived from an EMBL/GenBank/DDBJ whole genome shotgun (WGS) entry which is preliminary data.</text>
</comment>
<dbReference type="OMA" id="EHERYAG"/>
<dbReference type="PANTHER" id="PTHR15967:SF0">
    <property type="entry name" value="E2F-ASSOCIATED PHOSPHOPROTEIN"/>
    <property type="match status" value="1"/>
</dbReference>
<feature type="compositionally biased region" description="Acidic residues" evidence="1">
    <location>
        <begin position="1"/>
        <end position="11"/>
    </location>
</feature>
<dbReference type="Pfam" id="PF10238">
    <property type="entry name" value="Eapp_C"/>
    <property type="match status" value="1"/>
</dbReference>
<feature type="region of interest" description="Disordered" evidence="1">
    <location>
        <begin position="215"/>
        <end position="255"/>
    </location>
</feature>
<name>K0S0K5_THAOC</name>
<reference evidence="2 3" key="1">
    <citation type="journal article" date="2012" name="Genome Biol.">
        <title>Genome and low-iron response of an oceanic diatom adapted to chronic iron limitation.</title>
        <authorList>
            <person name="Lommer M."/>
            <person name="Specht M."/>
            <person name="Roy A.S."/>
            <person name="Kraemer L."/>
            <person name="Andreson R."/>
            <person name="Gutowska M.A."/>
            <person name="Wolf J."/>
            <person name="Bergner S.V."/>
            <person name="Schilhabel M.B."/>
            <person name="Klostermeier U.C."/>
            <person name="Beiko R.G."/>
            <person name="Rosenstiel P."/>
            <person name="Hippler M."/>
            <person name="Laroche J."/>
        </authorList>
    </citation>
    <scope>NUCLEOTIDE SEQUENCE [LARGE SCALE GENOMIC DNA]</scope>
    <source>
        <strain evidence="2 3">CCMP1005</strain>
    </source>
</reference>
<feature type="compositionally biased region" description="Polar residues" evidence="1">
    <location>
        <begin position="22"/>
        <end position="37"/>
    </location>
</feature>